<dbReference type="RefSeq" id="WP_387413393.1">
    <property type="nucleotide sequence ID" value="NZ_JBIASD010000013.1"/>
</dbReference>
<sequence length="310" mass="33332">MRTRRLLLMLASAVLLSGCQSGVAPTEPPASTQSSAGPATVVSRDVVDERTDRLTIDSPAIGGVRSVWVMRPAAWKKGSSGWRALYMLHGCCAGGAWDWLKTGEVERMTADLDAVVIVPEGGSMGWYTDWRDGPAWETFHMTELPALIEPMYGVGGRRAIVGYSMGGFGALGYAARHPGMFEAAASLSGVLDIRNDLQGFSAFLRSHGVDSEDVWGDPSGWAADNPADQVTRLKGIRLYVSCGNGDAGPLDARTDVGSEAAIMRQNETFAEAAEKAGLAITKDFYGDGTHTWPYWIRSLQHALPILLPRD</sequence>
<feature type="chain" id="PRO_5046283420" evidence="1">
    <location>
        <begin position="24"/>
        <end position="310"/>
    </location>
</feature>
<dbReference type="InterPro" id="IPR029058">
    <property type="entry name" value="AB_hydrolase_fold"/>
</dbReference>
<feature type="signal peptide" evidence="1">
    <location>
        <begin position="1"/>
        <end position="23"/>
    </location>
</feature>
<dbReference type="PANTHER" id="PTHR48098">
    <property type="entry name" value="ENTEROCHELIN ESTERASE-RELATED"/>
    <property type="match status" value="1"/>
</dbReference>
<evidence type="ECO:0000313" key="3">
    <source>
        <dbReference type="Proteomes" id="UP001602013"/>
    </source>
</evidence>
<protein>
    <submittedName>
        <fullName evidence="2">Alpha/beta hydrolase-fold protein</fullName>
    </submittedName>
</protein>
<accession>A0ABW6SSQ4</accession>
<dbReference type="EMBL" id="JBIASD010000013">
    <property type="protein sequence ID" value="MFF3668029.1"/>
    <property type="molecule type" value="Genomic_DNA"/>
</dbReference>
<dbReference type="InterPro" id="IPR000801">
    <property type="entry name" value="Esterase-like"/>
</dbReference>
<evidence type="ECO:0000313" key="2">
    <source>
        <dbReference type="EMBL" id="MFF3668029.1"/>
    </source>
</evidence>
<reference evidence="2 3" key="1">
    <citation type="submission" date="2024-10" db="EMBL/GenBank/DDBJ databases">
        <title>The Natural Products Discovery Center: Release of the First 8490 Sequenced Strains for Exploring Actinobacteria Biosynthetic Diversity.</title>
        <authorList>
            <person name="Kalkreuter E."/>
            <person name="Kautsar S.A."/>
            <person name="Yang D."/>
            <person name="Bader C.D."/>
            <person name="Teijaro C.N."/>
            <person name="Fluegel L."/>
            <person name="Davis C.M."/>
            <person name="Simpson J.R."/>
            <person name="Lauterbach L."/>
            <person name="Steele A.D."/>
            <person name="Gui C."/>
            <person name="Meng S."/>
            <person name="Li G."/>
            <person name="Viehrig K."/>
            <person name="Ye F."/>
            <person name="Su P."/>
            <person name="Kiefer A.F."/>
            <person name="Nichols A."/>
            <person name="Cepeda A.J."/>
            <person name="Yan W."/>
            <person name="Fan B."/>
            <person name="Jiang Y."/>
            <person name="Adhikari A."/>
            <person name="Zheng C.-J."/>
            <person name="Schuster L."/>
            <person name="Cowan T.M."/>
            <person name="Smanski M.J."/>
            <person name="Chevrette M.G."/>
            <person name="De Carvalho L.P.S."/>
            <person name="Shen B."/>
        </authorList>
    </citation>
    <scope>NUCLEOTIDE SEQUENCE [LARGE SCALE GENOMIC DNA]</scope>
    <source>
        <strain evidence="2 3">NPDC002173</strain>
    </source>
</reference>
<evidence type="ECO:0000256" key="1">
    <source>
        <dbReference type="SAM" id="SignalP"/>
    </source>
</evidence>
<name>A0ABW6SSQ4_9ACTN</name>
<dbReference type="PANTHER" id="PTHR48098:SF1">
    <property type="entry name" value="DIACYLGLYCEROL ACYLTRANSFERASE_MYCOLYLTRANSFERASE AG85A"/>
    <property type="match status" value="1"/>
</dbReference>
<dbReference type="SUPFAM" id="SSF53474">
    <property type="entry name" value="alpha/beta-Hydrolases"/>
    <property type="match status" value="1"/>
</dbReference>
<dbReference type="InterPro" id="IPR050583">
    <property type="entry name" value="Mycobacterial_A85_antigen"/>
</dbReference>
<dbReference type="Proteomes" id="UP001602013">
    <property type="component" value="Unassembled WGS sequence"/>
</dbReference>
<keyword evidence="3" id="KW-1185">Reference proteome</keyword>
<gene>
    <name evidence="2" type="ORF">ACFYXI_20815</name>
</gene>
<dbReference type="Gene3D" id="3.40.50.1820">
    <property type="entry name" value="alpha/beta hydrolase"/>
    <property type="match status" value="1"/>
</dbReference>
<proteinExistence type="predicted"/>
<organism evidence="2 3">
    <name type="scientific">Microtetraspora malaysiensis</name>
    <dbReference type="NCBI Taxonomy" id="161358"/>
    <lineage>
        <taxon>Bacteria</taxon>
        <taxon>Bacillati</taxon>
        <taxon>Actinomycetota</taxon>
        <taxon>Actinomycetes</taxon>
        <taxon>Streptosporangiales</taxon>
        <taxon>Streptosporangiaceae</taxon>
        <taxon>Microtetraspora</taxon>
    </lineage>
</organism>
<dbReference type="PROSITE" id="PS51257">
    <property type="entry name" value="PROKAR_LIPOPROTEIN"/>
    <property type="match status" value="1"/>
</dbReference>
<keyword evidence="1" id="KW-0732">Signal</keyword>
<keyword evidence="2" id="KW-0378">Hydrolase</keyword>
<dbReference type="Pfam" id="PF00756">
    <property type="entry name" value="Esterase"/>
    <property type="match status" value="1"/>
</dbReference>
<dbReference type="GO" id="GO:0016787">
    <property type="term" value="F:hydrolase activity"/>
    <property type="evidence" value="ECO:0007669"/>
    <property type="project" value="UniProtKB-KW"/>
</dbReference>
<comment type="caution">
    <text evidence="2">The sequence shown here is derived from an EMBL/GenBank/DDBJ whole genome shotgun (WGS) entry which is preliminary data.</text>
</comment>